<name>A0A0W1AJ44_9GAMM</name>
<dbReference type="AlphaFoldDB" id="A0A0W1AJ44"/>
<evidence type="ECO:0000259" key="8">
    <source>
        <dbReference type="Pfam" id="PF03807"/>
    </source>
</evidence>
<sequence>MNISFIGFGAMAKAIARGLEQEKSFILSAAAPSLTKGVNKEGIITHHENKEIIKNADIIILAVKPAQMSTVLTEITPFIPHNCLLISVAAGLSLPWFAQHCSSHQAVIRTMPNTPAAVGLAATPMIANVATTTQQKQWAELIFSKIGLITWTTNEEDMDVFTALSGSGPAYVFLFMEAMMDAAVALGLEPQIAKTFTLQTVLGTVNLALNDELGLSQLRTKVTSPGGTTAAALSILQEQLPALVFASMNAAKQRAHELGTLKGK</sequence>
<keyword evidence="4" id="KW-0963">Cytoplasm</keyword>
<dbReference type="EC" id="1.5.1.2" evidence="4 5"/>
<dbReference type="SUPFAM" id="SSF48179">
    <property type="entry name" value="6-phosphogluconate dehydrogenase C-terminal domain-like"/>
    <property type="match status" value="1"/>
</dbReference>
<dbReference type="GO" id="GO:0005737">
    <property type="term" value="C:cytoplasm"/>
    <property type="evidence" value="ECO:0007669"/>
    <property type="project" value="UniProtKB-SubCell"/>
</dbReference>
<evidence type="ECO:0000313" key="10">
    <source>
        <dbReference type="EMBL" id="KTD81305.1"/>
    </source>
</evidence>
<dbReference type="FunFam" id="1.10.3730.10:FF:000001">
    <property type="entry name" value="Pyrroline-5-carboxylate reductase"/>
    <property type="match status" value="1"/>
</dbReference>
<keyword evidence="11" id="KW-1185">Reference proteome</keyword>
<evidence type="ECO:0000259" key="9">
    <source>
        <dbReference type="Pfam" id="PF14748"/>
    </source>
</evidence>
<comment type="caution">
    <text evidence="10">The sequence shown here is derived from an EMBL/GenBank/DDBJ whole genome shotgun (WGS) entry which is preliminary data.</text>
</comment>
<dbReference type="SUPFAM" id="SSF51735">
    <property type="entry name" value="NAD(P)-binding Rossmann-fold domains"/>
    <property type="match status" value="1"/>
</dbReference>
<dbReference type="RefSeq" id="WP_058492634.1">
    <property type="nucleotide sequence ID" value="NZ_CBCRUR010000016.1"/>
</dbReference>
<dbReference type="InterPro" id="IPR053790">
    <property type="entry name" value="P5CR-like_CS"/>
</dbReference>
<keyword evidence="4 7" id="KW-0028">Amino-acid biosynthesis</keyword>
<dbReference type="InterPro" id="IPR028939">
    <property type="entry name" value="P5C_Rdtase_cat_N"/>
</dbReference>
<dbReference type="NCBIfam" id="TIGR00112">
    <property type="entry name" value="proC"/>
    <property type="match status" value="1"/>
</dbReference>
<dbReference type="EMBL" id="LNZC01000006">
    <property type="protein sequence ID" value="KTD81305.1"/>
    <property type="molecule type" value="Genomic_DNA"/>
</dbReference>
<protein>
    <recommendedName>
        <fullName evidence="4 5">Pyrroline-5-carboxylate reductase</fullName>
        <shortName evidence="4">P5C reductase</shortName>
        <shortName evidence="4">P5CR</shortName>
        <ecNumber evidence="4 5">1.5.1.2</ecNumber>
    </recommendedName>
    <alternativeName>
        <fullName evidence="4">PCA reductase</fullName>
    </alternativeName>
</protein>
<keyword evidence="2 4" id="KW-0521">NADP</keyword>
<gene>
    <name evidence="4 10" type="primary">proC</name>
    <name evidence="10" type="ORF">Lwor_0806</name>
</gene>
<dbReference type="InterPro" id="IPR036291">
    <property type="entry name" value="NAD(P)-bd_dom_sf"/>
</dbReference>
<dbReference type="Gene3D" id="1.10.3730.10">
    <property type="entry name" value="ProC C-terminal domain-like"/>
    <property type="match status" value="1"/>
</dbReference>
<evidence type="ECO:0000256" key="1">
    <source>
        <dbReference type="ARBA" id="ARBA00005525"/>
    </source>
</evidence>
<feature type="binding site" evidence="6">
    <location>
        <begin position="62"/>
        <end position="65"/>
    </location>
    <ligand>
        <name>NADP(+)</name>
        <dbReference type="ChEBI" id="CHEBI:58349"/>
    </ligand>
</feature>
<dbReference type="InterPro" id="IPR008927">
    <property type="entry name" value="6-PGluconate_DH-like_C_sf"/>
</dbReference>
<organism evidence="10 11">
    <name type="scientific">Legionella worsleiensis</name>
    <dbReference type="NCBI Taxonomy" id="45076"/>
    <lineage>
        <taxon>Bacteria</taxon>
        <taxon>Pseudomonadati</taxon>
        <taxon>Pseudomonadota</taxon>
        <taxon>Gammaproteobacteria</taxon>
        <taxon>Legionellales</taxon>
        <taxon>Legionellaceae</taxon>
        <taxon>Legionella</taxon>
    </lineage>
</organism>
<evidence type="ECO:0000256" key="6">
    <source>
        <dbReference type="PIRSR" id="PIRSR000193-1"/>
    </source>
</evidence>
<proteinExistence type="inferred from homology"/>
<evidence type="ECO:0000256" key="5">
    <source>
        <dbReference type="NCBIfam" id="TIGR00112"/>
    </source>
</evidence>
<comment type="function">
    <text evidence="4">Catalyzes the reduction of 1-pyrroline-5-carboxylate (PCA) to L-proline.</text>
</comment>
<dbReference type="Proteomes" id="UP000054662">
    <property type="component" value="Unassembled WGS sequence"/>
</dbReference>
<evidence type="ECO:0000313" key="11">
    <source>
        <dbReference type="Proteomes" id="UP000054662"/>
    </source>
</evidence>
<dbReference type="STRING" id="45076.Lwor_0806"/>
<dbReference type="GO" id="GO:0055129">
    <property type="term" value="P:L-proline biosynthetic process"/>
    <property type="evidence" value="ECO:0007669"/>
    <property type="project" value="UniProtKB-UniRule"/>
</dbReference>
<dbReference type="PROSITE" id="PS00521">
    <property type="entry name" value="P5CR"/>
    <property type="match status" value="1"/>
</dbReference>
<comment type="catalytic activity">
    <reaction evidence="4">
        <text>L-proline + NAD(+) = (S)-1-pyrroline-5-carboxylate + NADH + 2 H(+)</text>
        <dbReference type="Rhea" id="RHEA:14105"/>
        <dbReference type="ChEBI" id="CHEBI:15378"/>
        <dbReference type="ChEBI" id="CHEBI:17388"/>
        <dbReference type="ChEBI" id="CHEBI:57540"/>
        <dbReference type="ChEBI" id="CHEBI:57945"/>
        <dbReference type="ChEBI" id="CHEBI:60039"/>
        <dbReference type="EC" id="1.5.1.2"/>
    </reaction>
</comment>
<dbReference type="InterPro" id="IPR000304">
    <property type="entry name" value="Pyrroline-COOH_reductase"/>
</dbReference>
<dbReference type="UniPathway" id="UPA00098">
    <property type="reaction ID" value="UER00361"/>
</dbReference>
<dbReference type="Pfam" id="PF03807">
    <property type="entry name" value="F420_oxidored"/>
    <property type="match status" value="1"/>
</dbReference>
<evidence type="ECO:0000256" key="7">
    <source>
        <dbReference type="RuleBase" id="RU003903"/>
    </source>
</evidence>
<dbReference type="Gene3D" id="3.40.50.720">
    <property type="entry name" value="NAD(P)-binding Rossmann-like Domain"/>
    <property type="match status" value="1"/>
</dbReference>
<feature type="domain" description="Pyrroline-5-carboxylate reductase catalytic N-terminal" evidence="8">
    <location>
        <begin position="3"/>
        <end position="91"/>
    </location>
</feature>
<comment type="pathway">
    <text evidence="4 7">Amino-acid biosynthesis; L-proline biosynthesis; L-proline from L-glutamate 5-semialdehyde: step 1/1.</text>
</comment>
<comment type="subcellular location">
    <subcellularLocation>
        <location evidence="4">Cytoplasm</location>
    </subcellularLocation>
</comment>
<dbReference type="PATRIC" id="fig|45076.6.peg.877"/>
<keyword evidence="4 7" id="KW-0641">Proline biosynthesis</keyword>
<dbReference type="HAMAP" id="MF_01925">
    <property type="entry name" value="P5C_reductase"/>
    <property type="match status" value="1"/>
</dbReference>
<reference evidence="10 11" key="1">
    <citation type="submission" date="2015-11" db="EMBL/GenBank/DDBJ databases">
        <title>Genomic analysis of 38 Legionella species identifies large and diverse effector repertoires.</title>
        <authorList>
            <person name="Burstein D."/>
            <person name="Amaro F."/>
            <person name="Zusman T."/>
            <person name="Lifshitz Z."/>
            <person name="Cohen O."/>
            <person name="Gilbert J.A."/>
            <person name="Pupko T."/>
            <person name="Shuman H.A."/>
            <person name="Segal G."/>
        </authorList>
    </citation>
    <scope>NUCLEOTIDE SEQUENCE [LARGE SCALE GENOMIC DNA]</scope>
    <source>
        <strain evidence="10 11">ATCC 49508</strain>
    </source>
</reference>
<dbReference type="GO" id="GO:0004735">
    <property type="term" value="F:pyrroline-5-carboxylate reductase activity"/>
    <property type="evidence" value="ECO:0007669"/>
    <property type="project" value="UniProtKB-UniRule"/>
</dbReference>
<dbReference type="PANTHER" id="PTHR11645:SF0">
    <property type="entry name" value="PYRROLINE-5-CARBOXYLATE REDUCTASE 3"/>
    <property type="match status" value="1"/>
</dbReference>
<evidence type="ECO:0000256" key="3">
    <source>
        <dbReference type="ARBA" id="ARBA00023002"/>
    </source>
</evidence>
<dbReference type="Pfam" id="PF14748">
    <property type="entry name" value="P5CR_dimer"/>
    <property type="match status" value="1"/>
</dbReference>
<evidence type="ECO:0000256" key="2">
    <source>
        <dbReference type="ARBA" id="ARBA00022857"/>
    </source>
</evidence>
<dbReference type="PIRSF" id="PIRSF000193">
    <property type="entry name" value="Pyrrol-5-carb_rd"/>
    <property type="match status" value="1"/>
</dbReference>
<comment type="catalytic activity">
    <reaction evidence="4 7">
        <text>L-proline + NADP(+) = (S)-1-pyrroline-5-carboxylate + NADPH + 2 H(+)</text>
        <dbReference type="Rhea" id="RHEA:14109"/>
        <dbReference type="ChEBI" id="CHEBI:15378"/>
        <dbReference type="ChEBI" id="CHEBI:17388"/>
        <dbReference type="ChEBI" id="CHEBI:57783"/>
        <dbReference type="ChEBI" id="CHEBI:58349"/>
        <dbReference type="ChEBI" id="CHEBI:60039"/>
        <dbReference type="EC" id="1.5.1.2"/>
    </reaction>
</comment>
<feature type="domain" description="Pyrroline-5-carboxylate reductase dimerisation" evidence="9">
    <location>
        <begin position="155"/>
        <end position="258"/>
    </location>
</feature>
<accession>A0A0W1AJ44</accession>
<dbReference type="InterPro" id="IPR029036">
    <property type="entry name" value="P5CR_dimer"/>
</dbReference>
<evidence type="ECO:0000256" key="4">
    <source>
        <dbReference type="HAMAP-Rule" id="MF_01925"/>
    </source>
</evidence>
<keyword evidence="3 4" id="KW-0560">Oxidoreductase</keyword>
<dbReference type="OrthoDB" id="9805754at2"/>
<feature type="binding site" evidence="6">
    <location>
        <begin position="6"/>
        <end position="11"/>
    </location>
    <ligand>
        <name>NADP(+)</name>
        <dbReference type="ChEBI" id="CHEBI:58349"/>
    </ligand>
</feature>
<feature type="binding site" evidence="6">
    <location>
        <position position="49"/>
    </location>
    <ligand>
        <name>NADPH</name>
        <dbReference type="ChEBI" id="CHEBI:57783"/>
    </ligand>
</feature>
<comment type="similarity">
    <text evidence="1 4 7">Belongs to the pyrroline-5-carboxylate reductase family.</text>
</comment>
<dbReference type="PANTHER" id="PTHR11645">
    <property type="entry name" value="PYRROLINE-5-CARBOXYLATE REDUCTASE"/>
    <property type="match status" value="1"/>
</dbReference>